<protein>
    <recommendedName>
        <fullName evidence="4">DUF4129 domain-containing protein</fullName>
    </recommendedName>
</protein>
<keyword evidence="1" id="KW-0472">Membrane</keyword>
<comment type="caution">
    <text evidence="2">The sequence shown here is derived from an EMBL/GenBank/DDBJ whole genome shotgun (WGS) entry which is preliminary data.</text>
</comment>
<proteinExistence type="predicted"/>
<dbReference type="Proteomes" id="UP000094769">
    <property type="component" value="Unassembled WGS sequence"/>
</dbReference>
<sequence length="494" mass="56038">MDLTRIAIKLRPRQAWESIDLGFAMARKWFMPLWSLWLCSALPMMVVLALLPLPLWLAGLILWWFKPLYEPTLLYWLSRRLFTETTPIKTVFRSWLKIVLPQLVANLTWRRLSPSRSFVMPVVVLEGLKGRQRSSRIGVLSRETHAAGWLTLVGLHFEIVLELGFILLVLSLIPQELLWIDWQSYIFDPDPLSEWLHHGCALLAMSLIAPFYVSGGFALYLNRRSQLEAWDLEIGLRNMAQRHQRRPLAGAVSLLLVAALTVVGMQPGTVDALTMDPRESRDLINEVLAENEFGRYQELGYWKYIGEESDEEENGWLVEWLQRLIGGFANDLAYYGEVALWLVVAGILAYLLNWFIQNRSLLQGRGGPQRNNSRQIPSQVAGLDLRPESLPDDPAAKAASLIEDGDYRGGFSLLYRAALSVLVHDHAIEIVEGATEGECLSSVHGVIEDDSSAYFSRLTGMWQQIAYGHVQPPKEKALLLCRDWHSFFGASSAE</sequence>
<feature type="transmembrane region" description="Helical" evidence="1">
    <location>
        <begin position="195"/>
        <end position="221"/>
    </location>
</feature>
<reference evidence="2 3" key="1">
    <citation type="submission" date="2016-06" db="EMBL/GenBank/DDBJ databases">
        <title>Genome sequence of endosymbiont of Candidatus Endolucinida thiodiazotropha.</title>
        <authorList>
            <person name="Poehlein A."/>
            <person name="Koenig S."/>
            <person name="Heiden S.E."/>
            <person name="Thuermer A."/>
            <person name="Voget S."/>
            <person name="Daniel R."/>
            <person name="Markert S."/>
            <person name="Gros O."/>
            <person name="Schweder T."/>
        </authorList>
    </citation>
    <scope>NUCLEOTIDE SEQUENCE [LARGE SCALE GENOMIC DNA]</scope>
    <source>
        <strain evidence="2 3">COS</strain>
    </source>
</reference>
<keyword evidence="3" id="KW-1185">Reference proteome</keyword>
<organism evidence="2 3">
    <name type="scientific">Candidatus Thiodiazotropha endolucinida</name>
    <dbReference type="NCBI Taxonomy" id="1655433"/>
    <lineage>
        <taxon>Bacteria</taxon>
        <taxon>Pseudomonadati</taxon>
        <taxon>Pseudomonadota</taxon>
        <taxon>Gammaproteobacteria</taxon>
        <taxon>Chromatiales</taxon>
        <taxon>Sedimenticolaceae</taxon>
        <taxon>Candidatus Thiodiazotropha</taxon>
    </lineage>
</organism>
<feature type="transmembrane region" description="Helical" evidence="1">
    <location>
        <begin position="338"/>
        <end position="356"/>
    </location>
</feature>
<gene>
    <name evidence="2" type="ORF">CODIS_12320</name>
</gene>
<name>A0A7Z0VP02_9GAMM</name>
<dbReference type="RefSeq" id="WP_154723024.1">
    <property type="nucleotide sequence ID" value="NZ_MARB01000005.1"/>
</dbReference>
<dbReference type="OrthoDB" id="183980at2"/>
<keyword evidence="1" id="KW-0812">Transmembrane</keyword>
<feature type="transmembrane region" description="Helical" evidence="1">
    <location>
        <begin position="34"/>
        <end position="65"/>
    </location>
</feature>
<dbReference type="AlphaFoldDB" id="A0A7Z0VP02"/>
<feature type="transmembrane region" description="Helical" evidence="1">
    <location>
        <begin position="149"/>
        <end position="175"/>
    </location>
</feature>
<feature type="transmembrane region" description="Helical" evidence="1">
    <location>
        <begin position="247"/>
        <end position="265"/>
    </location>
</feature>
<accession>A0A7Z0VP02</accession>
<evidence type="ECO:0000313" key="2">
    <source>
        <dbReference type="EMBL" id="ODJ88681.1"/>
    </source>
</evidence>
<evidence type="ECO:0000313" key="3">
    <source>
        <dbReference type="Proteomes" id="UP000094769"/>
    </source>
</evidence>
<evidence type="ECO:0000256" key="1">
    <source>
        <dbReference type="SAM" id="Phobius"/>
    </source>
</evidence>
<evidence type="ECO:0008006" key="4">
    <source>
        <dbReference type="Google" id="ProtNLM"/>
    </source>
</evidence>
<keyword evidence="1" id="KW-1133">Transmembrane helix</keyword>
<dbReference type="EMBL" id="MARB01000005">
    <property type="protein sequence ID" value="ODJ88681.1"/>
    <property type="molecule type" value="Genomic_DNA"/>
</dbReference>